<keyword evidence="3" id="KW-0143">Chaperone</keyword>
<dbReference type="GO" id="GO:0005737">
    <property type="term" value="C:cytoplasm"/>
    <property type="evidence" value="ECO:0007669"/>
    <property type="project" value="UniProtKB-SubCell"/>
</dbReference>
<name>A0AAV5UEY6_9BILA</name>
<dbReference type="PANTHER" id="PTHR21162:SF0">
    <property type="entry name" value="P53 AND DNA DAMAGE-REGULATED PROTEIN 1"/>
    <property type="match status" value="1"/>
</dbReference>
<evidence type="ECO:0008006" key="6">
    <source>
        <dbReference type="Google" id="ProtNLM"/>
    </source>
</evidence>
<organism evidence="4 5">
    <name type="scientific">Pristionchus entomophagus</name>
    <dbReference type="NCBI Taxonomy" id="358040"/>
    <lineage>
        <taxon>Eukaryota</taxon>
        <taxon>Metazoa</taxon>
        <taxon>Ecdysozoa</taxon>
        <taxon>Nematoda</taxon>
        <taxon>Chromadorea</taxon>
        <taxon>Rhabditida</taxon>
        <taxon>Rhabditina</taxon>
        <taxon>Diplogasteromorpha</taxon>
        <taxon>Diplogasteroidea</taxon>
        <taxon>Neodiplogasteridae</taxon>
        <taxon>Pristionchus</taxon>
    </lineage>
</organism>
<dbReference type="EMBL" id="BTSX01000006">
    <property type="protein sequence ID" value="GMT05016.1"/>
    <property type="molecule type" value="Genomic_DNA"/>
</dbReference>
<evidence type="ECO:0000256" key="2">
    <source>
        <dbReference type="ARBA" id="ARBA00022490"/>
    </source>
</evidence>
<feature type="non-terminal residue" evidence="4">
    <location>
        <position position="1"/>
    </location>
</feature>
<evidence type="ECO:0000313" key="4">
    <source>
        <dbReference type="EMBL" id="GMT05016.1"/>
    </source>
</evidence>
<evidence type="ECO:0000256" key="3">
    <source>
        <dbReference type="ARBA" id="ARBA00023186"/>
    </source>
</evidence>
<sequence>SEMSKTSQPSTSQDPIDQISLLSDLHAFAGHHFGQRNLLIELDERRQRMREAERELKKDKAPVRTWMTFGHTTTFIALPTQTALKITAADRKMIDRMIDEVREEVKKGADQLLKMEGRADLDQRGFNLKDIHS</sequence>
<accession>A0AAV5UEY6</accession>
<gene>
    <name evidence="4" type="ORF">PENTCL1PPCAC_27190</name>
</gene>
<comment type="subcellular location">
    <subcellularLocation>
        <location evidence="1">Cytoplasm</location>
    </subcellularLocation>
</comment>
<evidence type="ECO:0000256" key="1">
    <source>
        <dbReference type="ARBA" id="ARBA00004496"/>
    </source>
</evidence>
<keyword evidence="2" id="KW-0963">Cytoplasm</keyword>
<evidence type="ECO:0000313" key="5">
    <source>
        <dbReference type="Proteomes" id="UP001432027"/>
    </source>
</evidence>
<dbReference type="AlphaFoldDB" id="A0AAV5UEY6"/>
<proteinExistence type="predicted"/>
<dbReference type="InterPro" id="IPR030482">
    <property type="entry name" value="PDRG1"/>
</dbReference>
<reference evidence="4" key="1">
    <citation type="submission" date="2023-10" db="EMBL/GenBank/DDBJ databases">
        <title>Genome assembly of Pristionchus species.</title>
        <authorList>
            <person name="Yoshida K."/>
            <person name="Sommer R.J."/>
        </authorList>
    </citation>
    <scope>NUCLEOTIDE SEQUENCE</scope>
    <source>
        <strain evidence="4">RS0144</strain>
    </source>
</reference>
<keyword evidence="5" id="KW-1185">Reference proteome</keyword>
<comment type="caution">
    <text evidence="4">The sequence shown here is derived from an EMBL/GenBank/DDBJ whole genome shotgun (WGS) entry which is preliminary data.</text>
</comment>
<dbReference type="PANTHER" id="PTHR21162">
    <property type="entry name" value="P53 AND DNA DAMAGE-REGULATED PROTEIN"/>
    <property type="match status" value="1"/>
</dbReference>
<protein>
    <recommendedName>
        <fullName evidence="6">P53 and DNA damage-regulated protein 1</fullName>
    </recommendedName>
</protein>
<dbReference type="Proteomes" id="UP001432027">
    <property type="component" value="Unassembled WGS sequence"/>
</dbReference>